<dbReference type="OrthoDB" id="3223806at2759"/>
<dbReference type="EMBL" id="FUEG01000009">
    <property type="protein sequence ID" value="SJL08893.1"/>
    <property type="molecule type" value="Genomic_DNA"/>
</dbReference>
<dbReference type="InterPro" id="IPR011600">
    <property type="entry name" value="Pept_C14_caspase"/>
</dbReference>
<dbReference type="Gene3D" id="3.40.50.1460">
    <property type="match status" value="1"/>
</dbReference>
<reference evidence="5" key="1">
    <citation type="journal article" date="2017" name="Nat. Ecol. Evol.">
        <title>Genome expansion and lineage-specific genetic innovations in the forest pathogenic fungi Armillaria.</title>
        <authorList>
            <person name="Sipos G."/>
            <person name="Prasanna A.N."/>
            <person name="Walter M.C."/>
            <person name="O'Connor E."/>
            <person name="Balint B."/>
            <person name="Krizsan K."/>
            <person name="Kiss B."/>
            <person name="Hess J."/>
            <person name="Varga T."/>
            <person name="Slot J."/>
            <person name="Riley R."/>
            <person name="Boka B."/>
            <person name="Rigling D."/>
            <person name="Barry K."/>
            <person name="Lee J."/>
            <person name="Mihaltcheva S."/>
            <person name="LaButti K."/>
            <person name="Lipzen A."/>
            <person name="Waldron R."/>
            <person name="Moloney N.M."/>
            <person name="Sperisen C."/>
            <person name="Kredics L."/>
            <person name="Vagvoelgyi C."/>
            <person name="Patrignani A."/>
            <person name="Fitzpatrick D."/>
            <person name="Nagy I."/>
            <person name="Doyle S."/>
            <person name="Anderson J.B."/>
            <person name="Grigoriev I.V."/>
            <person name="Gueldener U."/>
            <person name="Muensterkoetter M."/>
            <person name="Nagy L.G."/>
        </authorList>
    </citation>
    <scope>NUCLEOTIDE SEQUENCE [LARGE SCALE GENOMIC DNA]</scope>
    <source>
        <strain evidence="5">C18/9</strain>
    </source>
</reference>
<feature type="compositionally biased region" description="Low complexity" evidence="2">
    <location>
        <begin position="41"/>
        <end position="61"/>
    </location>
</feature>
<accession>A0A284RJH9</accession>
<evidence type="ECO:0000313" key="4">
    <source>
        <dbReference type="EMBL" id="SJL08893.1"/>
    </source>
</evidence>
<feature type="region of interest" description="Disordered" evidence="2">
    <location>
        <begin position="34"/>
        <end position="66"/>
    </location>
</feature>
<proteinExistence type="inferred from homology"/>
<comment type="similarity">
    <text evidence="1">Belongs to the peptidase C14B family.</text>
</comment>
<dbReference type="GO" id="GO:0006508">
    <property type="term" value="P:proteolysis"/>
    <property type="evidence" value="ECO:0007669"/>
    <property type="project" value="InterPro"/>
</dbReference>
<protein>
    <recommendedName>
        <fullName evidence="3">Peptidase C14 caspase domain-containing protein</fullName>
    </recommendedName>
</protein>
<keyword evidence="5" id="KW-1185">Reference proteome</keyword>
<evidence type="ECO:0000313" key="5">
    <source>
        <dbReference type="Proteomes" id="UP000219338"/>
    </source>
</evidence>
<dbReference type="GO" id="GO:0005737">
    <property type="term" value="C:cytoplasm"/>
    <property type="evidence" value="ECO:0007669"/>
    <property type="project" value="TreeGrafter"/>
</dbReference>
<dbReference type="GO" id="GO:0004197">
    <property type="term" value="F:cysteine-type endopeptidase activity"/>
    <property type="evidence" value="ECO:0007669"/>
    <property type="project" value="InterPro"/>
</dbReference>
<dbReference type="AlphaFoldDB" id="A0A284RJH9"/>
<dbReference type="Pfam" id="PF00656">
    <property type="entry name" value="Peptidase_C14"/>
    <property type="match status" value="1"/>
</dbReference>
<dbReference type="PANTHER" id="PTHR48104">
    <property type="entry name" value="METACASPASE-4"/>
    <property type="match status" value="1"/>
</dbReference>
<name>A0A284RJH9_ARMOS</name>
<feature type="domain" description="Peptidase C14 caspase" evidence="3">
    <location>
        <begin position="205"/>
        <end position="483"/>
    </location>
</feature>
<gene>
    <name evidence="4" type="ORF">ARMOST_12265</name>
</gene>
<dbReference type="InterPro" id="IPR050452">
    <property type="entry name" value="Metacaspase"/>
</dbReference>
<evidence type="ECO:0000259" key="3">
    <source>
        <dbReference type="Pfam" id="PF00656"/>
    </source>
</evidence>
<dbReference type="Proteomes" id="UP000219338">
    <property type="component" value="Unassembled WGS sequence"/>
</dbReference>
<organism evidence="4 5">
    <name type="scientific">Armillaria ostoyae</name>
    <name type="common">Armillaria root rot fungus</name>
    <dbReference type="NCBI Taxonomy" id="47428"/>
    <lineage>
        <taxon>Eukaryota</taxon>
        <taxon>Fungi</taxon>
        <taxon>Dikarya</taxon>
        <taxon>Basidiomycota</taxon>
        <taxon>Agaricomycotina</taxon>
        <taxon>Agaricomycetes</taxon>
        <taxon>Agaricomycetidae</taxon>
        <taxon>Agaricales</taxon>
        <taxon>Marasmiineae</taxon>
        <taxon>Physalacriaceae</taxon>
        <taxon>Armillaria</taxon>
    </lineage>
</organism>
<dbReference type="PANTHER" id="PTHR48104:SF30">
    <property type="entry name" value="METACASPASE-1"/>
    <property type="match status" value="1"/>
</dbReference>
<sequence>MIFDHTHEFYDDLGLCDSTIDTQPTLTLETSQDEVLADSEVPSVASVSKVDSSSSESTGTDLDSDYSEISASHRIFGHESDESDPVAMDDIDESEDDEVQVENLNHEFKSLADEEKRLAVEYGMAKFDTDPRRIDSVAVFEETKHRALLSEDESANPWSVSLEKHHELRRLRTRDASGDGFEAEKPKAFPTSTGTPHRIDASRFWAVIIGIDAYKTNPLYGCVADALLMKGYLEKDLRVPSDRIQLLQGTRRASCNDPSYPSRQNITKTLCSLINNPNIKKGDNIVIYFAGHGSSYGCSQCSRAVRTRKSIVPDVRASTAVYATRTQGHRHVDTFCPTEAICPIDRNLVGADGSRIPDISDRELNTILHEISRVKGNKITAIFDCCHSSGVTRGEKSGVRSVLPLNGTRDLMLRVGMHNLKRISDRTAITEKMWCPDMSSHVILAACKEYEFAKEVEVGESYHGFFTHSLVNALRSGSWTKELTYDGLVCNLPLGRKQTPVVAGDFKLERLWYQTT</sequence>
<evidence type="ECO:0000256" key="1">
    <source>
        <dbReference type="ARBA" id="ARBA00009005"/>
    </source>
</evidence>
<evidence type="ECO:0000256" key="2">
    <source>
        <dbReference type="SAM" id="MobiDB-lite"/>
    </source>
</evidence>